<dbReference type="GeneID" id="106750871"/>
<dbReference type="PANTHER" id="PTHR45913">
    <property type="entry name" value="EPM2A-INTERACTING PROTEIN 1"/>
    <property type="match status" value="1"/>
</dbReference>
<dbReference type="RefSeq" id="XP_014486964.1">
    <property type="nucleotide sequence ID" value="XM_014631478.1"/>
</dbReference>
<feature type="non-terminal residue" evidence="2">
    <location>
        <position position="1"/>
    </location>
</feature>
<proteinExistence type="predicted"/>
<dbReference type="KEGG" id="dqu:106750871"/>
<name>A0A6P3YAH8_DINQU</name>
<evidence type="ECO:0000313" key="2">
    <source>
        <dbReference type="RefSeq" id="XP_014486964.1"/>
    </source>
</evidence>
<accession>A0A6P3YAH8</accession>
<dbReference type="OrthoDB" id="6690226at2759"/>
<dbReference type="AlphaFoldDB" id="A0A6P3YAH8"/>
<reference evidence="2" key="1">
    <citation type="submission" date="2025-08" db="UniProtKB">
        <authorList>
            <consortium name="RefSeq"/>
        </authorList>
    </citation>
    <scope>IDENTIFICATION</scope>
</reference>
<organism evidence="1 2">
    <name type="scientific">Dinoponera quadriceps</name>
    <name type="common">South American ant</name>
    <dbReference type="NCBI Taxonomy" id="609295"/>
    <lineage>
        <taxon>Eukaryota</taxon>
        <taxon>Metazoa</taxon>
        <taxon>Ecdysozoa</taxon>
        <taxon>Arthropoda</taxon>
        <taxon>Hexapoda</taxon>
        <taxon>Insecta</taxon>
        <taxon>Pterygota</taxon>
        <taxon>Neoptera</taxon>
        <taxon>Endopterygota</taxon>
        <taxon>Hymenoptera</taxon>
        <taxon>Apocrita</taxon>
        <taxon>Aculeata</taxon>
        <taxon>Formicoidea</taxon>
        <taxon>Formicidae</taxon>
        <taxon>Ponerinae</taxon>
        <taxon>Ponerini</taxon>
        <taxon>Dinoponera</taxon>
    </lineage>
</organism>
<dbReference type="PANTHER" id="PTHR45913:SF22">
    <property type="entry name" value="SCAN BOX DOMAIN-CONTAINING PROTEIN"/>
    <property type="match status" value="1"/>
</dbReference>
<keyword evidence="1" id="KW-1185">Reference proteome</keyword>
<gene>
    <name evidence="2" type="primary">LOC106750871</name>
</gene>
<protein>
    <submittedName>
        <fullName evidence="2">Uncharacterized protein LOC106750871</fullName>
    </submittedName>
</protein>
<sequence>FLEDKDSSLKENLLKSETDIAYLIDLFGKFNDVNLQLQGDNLNLIKAKLVISAFVARLIAEPNLILQDELLIISTNEDLKVQFKQGYQKFWLQQDIPLLNPALWTVVQKYLLAFPSSYLVERGFNVVLNLLQNRHRLLITEHGDLRTQLTNLKSNIDKLLTDHQVHPSH</sequence>
<dbReference type="Proteomes" id="UP000515204">
    <property type="component" value="Unplaced"/>
</dbReference>
<evidence type="ECO:0000313" key="1">
    <source>
        <dbReference type="Proteomes" id="UP000515204"/>
    </source>
</evidence>